<evidence type="ECO:0000313" key="15">
    <source>
        <dbReference type="Proteomes" id="UP000441208"/>
    </source>
</evidence>
<dbReference type="Proteomes" id="UP000441208">
    <property type="component" value="Unassembled WGS sequence"/>
</dbReference>
<evidence type="ECO:0000313" key="11">
    <source>
        <dbReference type="Proteomes" id="UP000433483"/>
    </source>
</evidence>
<evidence type="ECO:0000313" key="7">
    <source>
        <dbReference type="EMBL" id="KAE9186742.1"/>
    </source>
</evidence>
<dbReference type="EMBL" id="QXGF01002599">
    <property type="protein sequence ID" value="KAE8924068.1"/>
    <property type="molecule type" value="Genomic_DNA"/>
</dbReference>
<evidence type="ECO:0000313" key="9">
    <source>
        <dbReference type="EMBL" id="KAE9280844.1"/>
    </source>
</evidence>
<dbReference type="EMBL" id="QXGD01002584">
    <property type="protein sequence ID" value="KAE9186742.1"/>
    <property type="molecule type" value="Genomic_DNA"/>
</dbReference>
<dbReference type="Proteomes" id="UP000440367">
    <property type="component" value="Unassembled WGS sequence"/>
</dbReference>
<dbReference type="Proteomes" id="UP000476176">
    <property type="component" value="Unassembled WGS sequence"/>
</dbReference>
<dbReference type="Proteomes" id="UP000437068">
    <property type="component" value="Unassembled WGS sequence"/>
</dbReference>
<dbReference type="EMBL" id="QXFX01000839">
    <property type="protein sequence ID" value="KAE9102893.1"/>
    <property type="molecule type" value="Genomic_DNA"/>
</dbReference>
<name>A0A6A3IC68_9STRA</name>
<dbReference type="Proteomes" id="UP000429523">
    <property type="component" value="Unassembled WGS sequence"/>
</dbReference>
<dbReference type="Gene3D" id="3.10.10.10">
    <property type="entry name" value="HIV Type 1 Reverse Transcriptase, subunit A, domain 1"/>
    <property type="match status" value="1"/>
</dbReference>
<dbReference type="EMBL" id="QXFZ01002588">
    <property type="protein sequence ID" value="KAE9075620.1"/>
    <property type="molecule type" value="Genomic_DNA"/>
</dbReference>
<proteinExistence type="predicted"/>
<gene>
    <name evidence="9" type="ORF">PF001_g24044</name>
    <name evidence="7" type="ORF">PF002_g25787</name>
    <name evidence="8" type="ORF">PF004_g20460</name>
    <name evidence="6" type="ORF">PF005_g24692</name>
    <name evidence="4" type="ORF">PF006_g24104</name>
    <name evidence="3" type="ORF">PF007_g24929</name>
    <name evidence="1" type="ORF">PF009_g25698</name>
    <name evidence="5" type="ORF">PF010_g13949</name>
    <name evidence="2" type="ORF">PF011_g23446</name>
</gene>
<dbReference type="Proteomes" id="UP000460718">
    <property type="component" value="Unassembled WGS sequence"/>
</dbReference>
<evidence type="ECO:0000313" key="14">
    <source>
        <dbReference type="Proteomes" id="UP000440732"/>
    </source>
</evidence>
<evidence type="ECO:0000313" key="12">
    <source>
        <dbReference type="Proteomes" id="UP000437068"/>
    </source>
</evidence>
<evidence type="ECO:0000313" key="18">
    <source>
        <dbReference type="Proteomes" id="UP000488956"/>
    </source>
</evidence>
<organism evidence="2 16">
    <name type="scientific">Phytophthora fragariae</name>
    <dbReference type="NCBI Taxonomy" id="53985"/>
    <lineage>
        <taxon>Eukaryota</taxon>
        <taxon>Sar</taxon>
        <taxon>Stramenopiles</taxon>
        <taxon>Oomycota</taxon>
        <taxon>Peronosporomycetes</taxon>
        <taxon>Peronosporales</taxon>
        <taxon>Peronosporaceae</taxon>
        <taxon>Phytophthora</taxon>
    </lineage>
</organism>
<evidence type="ECO:0000313" key="16">
    <source>
        <dbReference type="Proteomes" id="UP000460718"/>
    </source>
</evidence>
<dbReference type="Proteomes" id="UP000440732">
    <property type="component" value="Unassembled WGS sequence"/>
</dbReference>
<evidence type="ECO:0000313" key="6">
    <source>
        <dbReference type="EMBL" id="KAE9176979.1"/>
    </source>
</evidence>
<evidence type="ECO:0000313" key="13">
    <source>
        <dbReference type="Proteomes" id="UP000440367"/>
    </source>
</evidence>
<dbReference type="Proteomes" id="UP000433483">
    <property type="component" value="Unassembled WGS sequence"/>
</dbReference>
<dbReference type="OrthoDB" id="117261at2759"/>
<evidence type="ECO:0000313" key="5">
    <source>
        <dbReference type="EMBL" id="KAE9102893.1"/>
    </source>
</evidence>
<sequence>MHHVHLAVEAPDGSVGMFVPKPRKERHLLLAPTVATVRAGRITVPVLSLAWRTTKLPTRETLGTWAPADADMEVLEVSGELDRAKVIAEVLKARTEPLSNEADLQMGEMEENDRDLMLQLMRTYPALIEPRKGCPPMTTLGVEHEIHTGDAAPIKVRPRRHAHTEQLVVDAEVDQMLNDGVVEEGNGAGFFPVVLV</sequence>
<evidence type="ECO:0000313" key="1">
    <source>
        <dbReference type="EMBL" id="KAE8924068.1"/>
    </source>
</evidence>
<evidence type="ECO:0000313" key="8">
    <source>
        <dbReference type="EMBL" id="KAE9195307.1"/>
    </source>
</evidence>
<keyword evidence="11" id="KW-1185">Reference proteome</keyword>
<evidence type="ECO:0000313" key="17">
    <source>
        <dbReference type="Proteomes" id="UP000476176"/>
    </source>
</evidence>
<dbReference type="AlphaFoldDB" id="A0A6A3IC68"/>
<evidence type="ECO:0000313" key="10">
    <source>
        <dbReference type="Proteomes" id="UP000429523"/>
    </source>
</evidence>
<dbReference type="EMBL" id="QXGE01002565">
    <property type="protein sequence ID" value="KAE9280844.1"/>
    <property type="molecule type" value="Genomic_DNA"/>
</dbReference>
<evidence type="ECO:0000313" key="3">
    <source>
        <dbReference type="EMBL" id="KAE9075620.1"/>
    </source>
</evidence>
<dbReference type="EMBL" id="QXGC01001829">
    <property type="protein sequence ID" value="KAE9195307.1"/>
    <property type="molecule type" value="Genomic_DNA"/>
</dbReference>
<dbReference type="EMBL" id="QXFW01002502">
    <property type="protein sequence ID" value="KAE8977948.1"/>
    <property type="molecule type" value="Genomic_DNA"/>
</dbReference>
<dbReference type="EMBL" id="QXGA01002593">
    <property type="protein sequence ID" value="KAE9094945.1"/>
    <property type="molecule type" value="Genomic_DNA"/>
</dbReference>
<protein>
    <submittedName>
        <fullName evidence="2">Uncharacterized protein</fullName>
    </submittedName>
</protein>
<reference evidence="16 17" key="1">
    <citation type="submission" date="2018-09" db="EMBL/GenBank/DDBJ databases">
        <title>Genomic investigation of the strawberry pathogen Phytophthora fragariae indicates pathogenicity is determined by transcriptional variation in three key races.</title>
        <authorList>
            <person name="Adams T.M."/>
            <person name="Armitage A.D."/>
            <person name="Sobczyk M.K."/>
            <person name="Bates H.J."/>
            <person name="Dunwell J.M."/>
            <person name="Nellist C.F."/>
            <person name="Harrison R.J."/>
        </authorList>
    </citation>
    <scope>NUCLEOTIDE SEQUENCE [LARGE SCALE GENOMIC DNA]</scope>
    <source>
        <strain evidence="9 12">A4</strain>
        <strain evidence="7 13">BC-1</strain>
        <strain evidence="8 17">BC-23</strain>
        <strain evidence="6 11">NOV-27</strain>
        <strain evidence="4 14">NOV-5</strain>
        <strain evidence="3 15">NOV-71</strain>
        <strain evidence="1 10">NOV-9</strain>
        <strain evidence="5 18">ONT-3</strain>
        <strain evidence="2 16">SCRP245</strain>
    </source>
</reference>
<dbReference type="EMBL" id="QXGB01002543">
    <property type="protein sequence ID" value="KAE9176979.1"/>
    <property type="molecule type" value="Genomic_DNA"/>
</dbReference>
<dbReference type="Proteomes" id="UP000488956">
    <property type="component" value="Unassembled WGS sequence"/>
</dbReference>
<accession>A0A6A3IC68</accession>
<evidence type="ECO:0000313" key="4">
    <source>
        <dbReference type="EMBL" id="KAE9094945.1"/>
    </source>
</evidence>
<comment type="caution">
    <text evidence="2">The sequence shown here is derived from an EMBL/GenBank/DDBJ whole genome shotgun (WGS) entry which is preliminary data.</text>
</comment>
<evidence type="ECO:0000313" key="2">
    <source>
        <dbReference type="EMBL" id="KAE8977948.1"/>
    </source>
</evidence>